<dbReference type="Proteomes" id="UP000237271">
    <property type="component" value="Unassembled WGS sequence"/>
</dbReference>
<gene>
    <name evidence="2" type="ORF">PHPALM_4513</name>
</gene>
<accession>A0A2P4YJM8</accession>
<reference evidence="2 3" key="1">
    <citation type="journal article" date="2017" name="Genome Biol. Evol.">
        <title>Phytophthora megakarya and P. palmivora, closely related causal agents of cacao black pod rot, underwent increases in genome sizes and gene numbers by different mechanisms.</title>
        <authorList>
            <person name="Ali S.S."/>
            <person name="Shao J."/>
            <person name="Lary D.J."/>
            <person name="Kronmiller B."/>
            <person name="Shen D."/>
            <person name="Strem M.D."/>
            <person name="Amoako-Attah I."/>
            <person name="Akrofi A.Y."/>
            <person name="Begoude B.A."/>
            <person name="Ten Hoopen G.M."/>
            <person name="Coulibaly K."/>
            <person name="Kebe B.I."/>
            <person name="Melnick R.L."/>
            <person name="Guiltinan M.J."/>
            <person name="Tyler B.M."/>
            <person name="Meinhardt L.W."/>
            <person name="Bailey B.A."/>
        </authorList>
    </citation>
    <scope>NUCLEOTIDE SEQUENCE [LARGE SCALE GENOMIC DNA]</scope>
    <source>
        <strain evidence="3">sbr112.9</strain>
    </source>
</reference>
<dbReference type="AlphaFoldDB" id="A0A2P4YJM8"/>
<name>A0A2P4YJM8_9STRA</name>
<keyword evidence="3" id="KW-1185">Reference proteome</keyword>
<comment type="caution">
    <text evidence="2">The sequence shown here is derived from an EMBL/GenBank/DDBJ whole genome shotgun (WGS) entry which is preliminary data.</text>
</comment>
<feature type="compositionally biased region" description="Acidic residues" evidence="1">
    <location>
        <begin position="258"/>
        <end position="277"/>
    </location>
</feature>
<protein>
    <submittedName>
        <fullName evidence="2">Integrase catalytic core protein</fullName>
    </submittedName>
</protein>
<evidence type="ECO:0000256" key="1">
    <source>
        <dbReference type="SAM" id="MobiDB-lite"/>
    </source>
</evidence>
<sequence length="285" mass="32220">MSSALFNWKLLRILSCHPYKSLDVALNVLVSLHPHFTVKQGLIDEGGELINRGMENRYAKKCFERVSLGPKNSQLNLCERTQRSLMRIMKATMEITGFPIGLWPDCVILVYNKGTMGIPYQMMFDIKPDVHHIRKFGALAYLHVPATSGRRKLYQNAKICEMTRYYNPVRHRSQLMPGCQYAAREGEIAGHELMDPDCADTEYPHITNDNANAQYETIGKQNQDWNWTSATANVFGNEETASEAATQILFSYRRESSVGEEDLGDADEPDLGDDNDGDITVSSVF</sequence>
<evidence type="ECO:0000313" key="3">
    <source>
        <dbReference type="Proteomes" id="UP000237271"/>
    </source>
</evidence>
<proteinExistence type="predicted"/>
<feature type="region of interest" description="Disordered" evidence="1">
    <location>
        <begin position="255"/>
        <end position="285"/>
    </location>
</feature>
<evidence type="ECO:0000313" key="2">
    <source>
        <dbReference type="EMBL" id="POM78015.1"/>
    </source>
</evidence>
<dbReference type="EMBL" id="NCKW01002200">
    <property type="protein sequence ID" value="POM78015.1"/>
    <property type="molecule type" value="Genomic_DNA"/>
</dbReference>
<organism evidence="2 3">
    <name type="scientific">Phytophthora palmivora</name>
    <dbReference type="NCBI Taxonomy" id="4796"/>
    <lineage>
        <taxon>Eukaryota</taxon>
        <taxon>Sar</taxon>
        <taxon>Stramenopiles</taxon>
        <taxon>Oomycota</taxon>
        <taxon>Peronosporomycetes</taxon>
        <taxon>Peronosporales</taxon>
        <taxon>Peronosporaceae</taxon>
        <taxon>Phytophthora</taxon>
    </lineage>
</organism>